<dbReference type="RefSeq" id="WP_083106181.1">
    <property type="nucleotide sequence ID" value="NZ_CP020569.1"/>
</dbReference>
<gene>
    <name evidence="7" type="ORF">B1H19_20960</name>
</gene>
<protein>
    <submittedName>
        <fullName evidence="7">DNA mismatch repair protein MutT</fullName>
    </submittedName>
</protein>
<dbReference type="PROSITE" id="PS00893">
    <property type="entry name" value="NUDIX_BOX"/>
    <property type="match status" value="1"/>
</dbReference>
<evidence type="ECO:0000256" key="2">
    <source>
        <dbReference type="ARBA" id="ARBA00005582"/>
    </source>
</evidence>
<dbReference type="CDD" id="cd04690">
    <property type="entry name" value="NUDIX_Hydrolase"/>
    <property type="match status" value="1"/>
</dbReference>
<dbReference type="Gene3D" id="3.90.79.10">
    <property type="entry name" value="Nucleoside Triphosphate Pyrophosphohydrolase"/>
    <property type="match status" value="1"/>
</dbReference>
<evidence type="ECO:0000259" key="5">
    <source>
        <dbReference type="PROSITE" id="PS51186"/>
    </source>
</evidence>
<dbReference type="Proteomes" id="UP000192726">
    <property type="component" value="Chromosome"/>
</dbReference>
<dbReference type="InterPro" id="IPR015797">
    <property type="entry name" value="NUDIX_hydrolase-like_dom_sf"/>
</dbReference>
<dbReference type="SUPFAM" id="SSF55811">
    <property type="entry name" value="Nudix"/>
    <property type="match status" value="1"/>
</dbReference>
<dbReference type="GO" id="GO:0016787">
    <property type="term" value="F:hydrolase activity"/>
    <property type="evidence" value="ECO:0007669"/>
    <property type="project" value="UniProtKB-KW"/>
</dbReference>
<evidence type="ECO:0000313" key="7">
    <source>
        <dbReference type="EMBL" id="ARF56317.1"/>
    </source>
</evidence>
<dbReference type="PROSITE" id="PS51462">
    <property type="entry name" value="NUDIX"/>
    <property type="match status" value="1"/>
</dbReference>
<evidence type="ECO:0000313" key="8">
    <source>
        <dbReference type="Proteomes" id="UP000192726"/>
    </source>
</evidence>
<keyword evidence="3 4" id="KW-0378">Hydrolase</keyword>
<organism evidence="7 8">
    <name type="scientific">Streptomyces gilvosporeus</name>
    <dbReference type="NCBI Taxonomy" id="553510"/>
    <lineage>
        <taxon>Bacteria</taxon>
        <taxon>Bacillati</taxon>
        <taxon>Actinomycetota</taxon>
        <taxon>Actinomycetes</taxon>
        <taxon>Kitasatosporales</taxon>
        <taxon>Streptomycetaceae</taxon>
        <taxon>Streptomyces</taxon>
    </lineage>
</organism>
<dbReference type="EMBL" id="CP020569">
    <property type="protein sequence ID" value="ARF56317.1"/>
    <property type="molecule type" value="Genomic_DNA"/>
</dbReference>
<dbReference type="STRING" id="553510.B1H19_20960"/>
<dbReference type="Gene3D" id="3.40.630.30">
    <property type="match status" value="1"/>
</dbReference>
<dbReference type="GO" id="GO:0016747">
    <property type="term" value="F:acyltransferase activity, transferring groups other than amino-acyl groups"/>
    <property type="evidence" value="ECO:0007669"/>
    <property type="project" value="InterPro"/>
</dbReference>
<dbReference type="AlphaFoldDB" id="A0A1V0TTR5"/>
<dbReference type="PANTHER" id="PTHR43046:SF2">
    <property type="entry name" value="8-OXO-DGTP DIPHOSPHATASE-RELATED"/>
    <property type="match status" value="1"/>
</dbReference>
<accession>A0A1V0TTR5</accession>
<comment type="similarity">
    <text evidence="2 4">Belongs to the Nudix hydrolase family.</text>
</comment>
<feature type="domain" description="Nudix hydrolase" evidence="6">
    <location>
        <begin position="156"/>
        <end position="282"/>
    </location>
</feature>
<keyword evidence="8" id="KW-1185">Reference proteome</keyword>
<dbReference type="InterPro" id="IPR000086">
    <property type="entry name" value="NUDIX_hydrolase_dom"/>
</dbReference>
<dbReference type="InterPro" id="IPR016181">
    <property type="entry name" value="Acyl_CoA_acyltransferase"/>
</dbReference>
<comment type="cofactor">
    <cofactor evidence="1">
        <name>Mg(2+)</name>
        <dbReference type="ChEBI" id="CHEBI:18420"/>
    </cofactor>
</comment>
<dbReference type="Pfam" id="PF00583">
    <property type="entry name" value="Acetyltransf_1"/>
    <property type="match status" value="1"/>
</dbReference>
<sequence length="288" mass="32114">MSRETIIRRYRAADQDAVGDLWSRAVRQAHPFIDGEGEGERAPVLREDGVARGGRWVAERDGRVVGLLRLIDGRRHGSAGSGVEIDGPFVAPEAQGSGIGRELVEHAAELHGALCLTVFEENQRARGFYRLLGFTERSWRTDRETGRSLLCMEREAPLRSVSWLHLREGRLLSVRTRGNDTFYLPGGKYEPGETAREALSRELSEELGLVVPKEQLSEAFVIHDVAHGKNGRRLHMTCFTGGPQDIAPAPGREIAEYAWFDREEALLRCAPAHSQVVDRLISQGRMRG</sequence>
<dbReference type="InterPro" id="IPR020084">
    <property type="entry name" value="NUDIX_hydrolase_CS"/>
</dbReference>
<feature type="domain" description="N-acetyltransferase" evidence="5">
    <location>
        <begin position="5"/>
        <end position="157"/>
    </location>
</feature>
<dbReference type="CDD" id="cd04301">
    <property type="entry name" value="NAT_SF"/>
    <property type="match status" value="1"/>
</dbReference>
<evidence type="ECO:0000256" key="3">
    <source>
        <dbReference type="ARBA" id="ARBA00022801"/>
    </source>
</evidence>
<evidence type="ECO:0000256" key="4">
    <source>
        <dbReference type="RuleBase" id="RU003476"/>
    </source>
</evidence>
<dbReference type="InterPro" id="IPR020476">
    <property type="entry name" value="Nudix_hydrolase"/>
</dbReference>
<dbReference type="KEGG" id="sgv:B1H19_20960"/>
<dbReference type="PANTHER" id="PTHR43046">
    <property type="entry name" value="GDP-MANNOSE MANNOSYL HYDROLASE"/>
    <property type="match status" value="1"/>
</dbReference>
<proteinExistence type="inferred from homology"/>
<dbReference type="SUPFAM" id="SSF55729">
    <property type="entry name" value="Acyl-CoA N-acyltransferases (Nat)"/>
    <property type="match status" value="1"/>
</dbReference>
<evidence type="ECO:0000259" key="6">
    <source>
        <dbReference type="PROSITE" id="PS51462"/>
    </source>
</evidence>
<evidence type="ECO:0000256" key="1">
    <source>
        <dbReference type="ARBA" id="ARBA00001946"/>
    </source>
</evidence>
<dbReference type="Pfam" id="PF00293">
    <property type="entry name" value="NUDIX"/>
    <property type="match status" value="1"/>
</dbReference>
<dbReference type="InterPro" id="IPR000182">
    <property type="entry name" value="GNAT_dom"/>
</dbReference>
<name>A0A1V0TTR5_9ACTN</name>
<dbReference type="PROSITE" id="PS51186">
    <property type="entry name" value="GNAT"/>
    <property type="match status" value="1"/>
</dbReference>
<dbReference type="PRINTS" id="PR00502">
    <property type="entry name" value="NUDIXFAMILY"/>
</dbReference>
<dbReference type="OrthoDB" id="3532303at2"/>
<reference evidence="7 8" key="1">
    <citation type="submission" date="2017-04" db="EMBL/GenBank/DDBJ databases">
        <title>Complete Genome Sequence of Streptomyces gilvosporeus F607, a Capable Producer of Natamycin.</title>
        <authorList>
            <person name="Zong G."/>
            <person name="Zhong C."/>
            <person name="Fu J."/>
            <person name="Qin R."/>
            <person name="Cao G."/>
        </authorList>
    </citation>
    <scope>NUCLEOTIDE SEQUENCE [LARGE SCALE GENOMIC DNA]</scope>
    <source>
        <strain evidence="7 8">F607</strain>
    </source>
</reference>